<dbReference type="GO" id="GO:0005576">
    <property type="term" value="C:extracellular region"/>
    <property type="evidence" value="ECO:0007669"/>
    <property type="project" value="UniProtKB-SubCell"/>
</dbReference>
<dbReference type="InterPro" id="IPR020863">
    <property type="entry name" value="MACPF_CS"/>
</dbReference>
<keyword evidence="13" id="KW-0391">Immunity</keyword>
<dbReference type="PROSITE" id="PS51412">
    <property type="entry name" value="MACPF_2"/>
    <property type="match status" value="1"/>
</dbReference>
<dbReference type="InterPro" id="IPR048831">
    <property type="entry name" value="C8A_B_C6_EGF-like"/>
</dbReference>
<dbReference type="Gene3D" id="4.10.400.10">
    <property type="entry name" value="Low-density Lipoprotein Receptor"/>
    <property type="match status" value="1"/>
</dbReference>
<keyword evidence="17 22" id="KW-1015">Disulfide bond</keyword>
<organism evidence="25 26">
    <name type="scientific">Callithrix jacchus</name>
    <name type="common">White-tufted-ear marmoset</name>
    <name type="synonym">Simia Jacchus</name>
    <dbReference type="NCBI Taxonomy" id="9483"/>
    <lineage>
        <taxon>Eukaryota</taxon>
        <taxon>Metazoa</taxon>
        <taxon>Chordata</taxon>
        <taxon>Craniata</taxon>
        <taxon>Vertebrata</taxon>
        <taxon>Euteleostomi</taxon>
        <taxon>Mammalia</taxon>
        <taxon>Eutheria</taxon>
        <taxon>Euarchontoglires</taxon>
        <taxon>Primates</taxon>
        <taxon>Haplorrhini</taxon>
        <taxon>Platyrrhini</taxon>
        <taxon>Cebidae</taxon>
        <taxon>Callitrichinae</taxon>
        <taxon>Callithrix</taxon>
        <taxon>Callithrix</taxon>
    </lineage>
</organism>
<dbReference type="InterPro" id="IPR009030">
    <property type="entry name" value="Growth_fac_rcpt_cys_sf"/>
</dbReference>
<evidence type="ECO:0000256" key="1">
    <source>
        <dbReference type="ARBA" id="ARBA00004276"/>
    </source>
</evidence>
<dbReference type="Pfam" id="PF00057">
    <property type="entry name" value="Ldl_recept_a"/>
    <property type="match status" value="1"/>
</dbReference>
<sequence>MFAVVFFILSLMTCQPGVTAQEKVNQRVRRAATPSAVTCQLSSWSEWTDCFPCQDKKYRYRSLLQPNKFGGTICSGDVWDQASCTSPTTCIRQEQCGQDFQCKETGRCLKRHLLCNGELDCLDGSDEDDCEDIRTMDEDCTQYEPIPGSQKAALGYNILTREDAQSVYDARYFGGRCETVYNGEWRELQYDPTCERLYYGDDEKYFRKPYNFLTYHFEALADTEIASELYDNANDLFSKVKKDKFDSLGVTIGVGPAGSPVTVDVGVSGSKDASFLNELDKYNEKKYIFMRIFTKVQTAHFKMRRDNIMLDEGMLQSLMELPEQYNYGMYAKFINDYGTHYITSGSMGGTYEYILVLDKDKMESLRVTSTDVMKCFGGSLGIDYGFYEGSLDVGGSLSAEHCKRFGDGKTEKDRKAMAVENIISRVQGGNSGWSSGLAHNSSTITYRSWGRSLKYNPVVIDFEVQPIHELLRHTSLGPLEVKRQNLRRALDQYLMDFNSCRCGPCFNNGVPILKGTSCKCQCHVGHRGPACEQTQIEGKAHASPPSSSLAQLKGTSAESTFGVPSHSFLSPPSHYSGATLESSITHHTQWFLCFFTAMKTFSQRTIVFHQVLYGQQDSFLEE</sequence>
<evidence type="ECO:0000256" key="17">
    <source>
        <dbReference type="ARBA" id="ARBA00023157"/>
    </source>
</evidence>
<dbReference type="SMART" id="SM00192">
    <property type="entry name" value="LDLa"/>
    <property type="match status" value="1"/>
</dbReference>
<dbReference type="PRINTS" id="PR00764">
    <property type="entry name" value="COMPLEMENTC9"/>
</dbReference>
<dbReference type="FunFam" id="4.10.400.10:FF:000069">
    <property type="entry name" value="complement component C8 beta chain"/>
    <property type="match status" value="1"/>
</dbReference>
<dbReference type="InterPro" id="IPR036055">
    <property type="entry name" value="LDL_receptor-like_sf"/>
</dbReference>
<evidence type="ECO:0000256" key="2">
    <source>
        <dbReference type="ARBA" id="ARBA00004613"/>
    </source>
</evidence>
<dbReference type="Ensembl" id="ENSCJAT00000148100.1">
    <property type="protein sequence ID" value="ENSCJAP00000083490.1"/>
    <property type="gene ID" value="ENSCJAG00000015926.5"/>
</dbReference>
<dbReference type="InterPro" id="IPR000742">
    <property type="entry name" value="EGF"/>
</dbReference>
<reference evidence="25" key="3">
    <citation type="submission" date="2025-09" db="UniProtKB">
        <authorList>
            <consortium name="Ensembl"/>
        </authorList>
    </citation>
    <scope>IDENTIFICATION</scope>
</reference>
<dbReference type="GO" id="GO:0160257">
    <property type="term" value="P:complement activation, GZMK pathway"/>
    <property type="evidence" value="ECO:0007669"/>
    <property type="project" value="Ensembl"/>
</dbReference>
<dbReference type="PANTHER" id="PTHR45742:SF1">
    <property type="entry name" value="COMPLEMENT COMPONENT C8 ALPHA CHAIN"/>
    <property type="match status" value="1"/>
</dbReference>
<comment type="subcellular location">
    <subcellularLocation>
        <location evidence="2">Secreted</location>
    </subcellularLocation>
    <subcellularLocation>
        <location evidence="1">Target cell membrane</location>
        <topology evidence="1">Multi-pass membrane protein</topology>
    </subcellularLocation>
</comment>
<keyword evidence="5" id="KW-0964">Secreted</keyword>
<evidence type="ECO:0000256" key="20">
    <source>
        <dbReference type="ARBA" id="ARBA00023298"/>
    </source>
</evidence>
<dbReference type="PROSITE" id="PS00022">
    <property type="entry name" value="EGF_1"/>
    <property type="match status" value="1"/>
</dbReference>
<keyword evidence="26" id="KW-1185">Reference proteome</keyword>
<evidence type="ECO:0000256" key="8">
    <source>
        <dbReference type="ARBA" id="ARBA00022588"/>
    </source>
</evidence>
<dbReference type="SUPFAM" id="SSF57424">
    <property type="entry name" value="LDL receptor-like module"/>
    <property type="match status" value="1"/>
</dbReference>
<keyword evidence="7" id="KW-1052">Target cell membrane</keyword>
<evidence type="ECO:0000259" key="24">
    <source>
        <dbReference type="PROSITE" id="PS51412"/>
    </source>
</evidence>
<name>A0A8I3W8V7_CALJA</name>
<keyword evidence="8" id="KW-0399">Innate immunity</keyword>
<dbReference type="PROSITE" id="PS50092">
    <property type="entry name" value="TSP1"/>
    <property type="match status" value="1"/>
</dbReference>
<dbReference type="GeneTree" id="ENSGT00940000160126"/>
<gene>
    <name evidence="25" type="primary">C8A</name>
</gene>
<keyword evidence="9" id="KW-0812">Transmembrane</keyword>
<feature type="signal peptide" evidence="23">
    <location>
        <begin position="1"/>
        <end position="20"/>
    </location>
</feature>
<evidence type="ECO:0000256" key="23">
    <source>
        <dbReference type="SAM" id="SignalP"/>
    </source>
</evidence>
<dbReference type="InterPro" id="IPR000884">
    <property type="entry name" value="TSP1_rpt"/>
</dbReference>
<keyword evidence="12" id="KW-0204">Cytolysis</keyword>
<dbReference type="SMART" id="SM00457">
    <property type="entry name" value="MACPF"/>
    <property type="match status" value="1"/>
</dbReference>
<keyword evidence="6" id="KW-0245">EGF-like domain</keyword>
<dbReference type="OMA" id="CQPGVTI"/>
<dbReference type="CDD" id="cd00112">
    <property type="entry name" value="LDLa"/>
    <property type="match status" value="1"/>
</dbReference>
<dbReference type="GO" id="GO:0044218">
    <property type="term" value="C:other organism cell membrane"/>
    <property type="evidence" value="ECO:0007669"/>
    <property type="project" value="UniProtKB-KW"/>
</dbReference>
<accession>A0A8I3W8V7</accession>
<evidence type="ECO:0000313" key="26">
    <source>
        <dbReference type="Proteomes" id="UP000008225"/>
    </source>
</evidence>
<comment type="subunit">
    <text evidence="21">Heterotrimer of 3 chains: alpha (C8A), beta (C8B) and gamma (C8G); the alpha and gamma chains are disulfide bonded. Component of the membrane attack complex (MAC), composed of complement C5b, C6, C7, C8A, C8B, C8G and multiple copies of the pore-forming subunit C9.</text>
</comment>
<keyword evidence="19" id="KW-0325">Glycoprotein</keyword>
<dbReference type="Proteomes" id="UP000008225">
    <property type="component" value="Chromosome 7"/>
</dbReference>
<keyword evidence="14" id="KW-0180">Complement pathway</keyword>
<feature type="chain" id="PRO_5035230208" evidence="23">
    <location>
        <begin position="21"/>
        <end position="622"/>
    </location>
</feature>
<evidence type="ECO:0000256" key="12">
    <source>
        <dbReference type="ARBA" id="ARBA00022852"/>
    </source>
</evidence>
<protein>
    <submittedName>
        <fullName evidence="25">Complement C8 alpha chain</fullName>
    </submittedName>
</protein>
<feature type="domain" description="MACPF" evidence="24">
    <location>
        <begin position="135"/>
        <end position="501"/>
    </location>
</feature>
<dbReference type="PROSITE" id="PS00279">
    <property type="entry name" value="MACPF_1"/>
    <property type="match status" value="1"/>
</dbReference>
<dbReference type="PROSITE" id="PS01209">
    <property type="entry name" value="LDLRA_1"/>
    <property type="match status" value="1"/>
</dbReference>
<evidence type="ECO:0000256" key="3">
    <source>
        <dbReference type="ARBA" id="ARBA00009214"/>
    </source>
</evidence>
<reference evidence="25 26" key="1">
    <citation type="submission" date="2009-03" db="EMBL/GenBank/DDBJ databases">
        <authorList>
            <person name="Warren W."/>
            <person name="Ye L."/>
            <person name="Minx P."/>
            <person name="Worley K."/>
            <person name="Gibbs R."/>
            <person name="Wilson R.K."/>
        </authorList>
    </citation>
    <scope>NUCLEOTIDE SEQUENCE [LARGE SCALE GENOMIC DNA]</scope>
</reference>
<dbReference type="GO" id="GO:0031640">
    <property type="term" value="P:killing of cells of another organism"/>
    <property type="evidence" value="ECO:0007669"/>
    <property type="project" value="UniProtKB-KW"/>
</dbReference>
<reference evidence="25" key="2">
    <citation type="submission" date="2025-08" db="UniProtKB">
        <authorList>
            <consortium name="Ensembl"/>
        </authorList>
    </citation>
    <scope>IDENTIFICATION</scope>
</reference>
<evidence type="ECO:0000256" key="16">
    <source>
        <dbReference type="ARBA" id="ARBA00023136"/>
    </source>
</evidence>
<evidence type="ECO:0000256" key="9">
    <source>
        <dbReference type="ARBA" id="ARBA00022692"/>
    </source>
</evidence>
<evidence type="ECO:0000256" key="15">
    <source>
        <dbReference type="ARBA" id="ARBA00023058"/>
    </source>
</evidence>
<dbReference type="InterPro" id="IPR020864">
    <property type="entry name" value="MACPF"/>
</dbReference>
<dbReference type="GO" id="GO:0005579">
    <property type="term" value="C:membrane attack complex"/>
    <property type="evidence" value="ECO:0007669"/>
    <property type="project" value="UniProtKB-KW"/>
</dbReference>
<evidence type="ECO:0000256" key="5">
    <source>
        <dbReference type="ARBA" id="ARBA00022525"/>
    </source>
</evidence>
<dbReference type="PANTHER" id="PTHR45742">
    <property type="entry name" value="COMPLEMENT COMPONENT C6"/>
    <property type="match status" value="1"/>
</dbReference>
<dbReference type="Pfam" id="PF21195">
    <property type="entry name" value="EGF_C8A_B_C6"/>
    <property type="match status" value="1"/>
</dbReference>
<evidence type="ECO:0000256" key="21">
    <source>
        <dbReference type="ARBA" id="ARBA00093472"/>
    </source>
</evidence>
<feature type="disulfide bond" evidence="22">
    <location>
        <begin position="96"/>
        <end position="108"/>
    </location>
</feature>
<keyword evidence="20" id="KW-1053">Target membrane</keyword>
<keyword evidence="10 23" id="KW-0732">Signal</keyword>
<evidence type="ECO:0000256" key="11">
    <source>
        <dbReference type="ARBA" id="ARBA00022737"/>
    </source>
</evidence>
<dbReference type="InterPro" id="IPR002172">
    <property type="entry name" value="LDrepeatLR_classA_rpt"/>
</dbReference>
<comment type="similarity">
    <text evidence="3">Belongs to the complement C6/C7/C8/C9 family.</text>
</comment>
<dbReference type="AlphaFoldDB" id="A0A8I3W8V7"/>
<evidence type="ECO:0000256" key="19">
    <source>
        <dbReference type="ARBA" id="ARBA00023180"/>
    </source>
</evidence>
<evidence type="ECO:0000313" key="25">
    <source>
        <dbReference type="Ensembl" id="ENSCJAP00000083490.1"/>
    </source>
</evidence>
<dbReference type="InterPro" id="IPR001862">
    <property type="entry name" value="MAC_perforin"/>
</dbReference>
<dbReference type="GO" id="GO:0006958">
    <property type="term" value="P:complement activation, classical pathway"/>
    <property type="evidence" value="ECO:0007669"/>
    <property type="project" value="UniProtKB-KW"/>
</dbReference>
<dbReference type="PROSITE" id="PS50068">
    <property type="entry name" value="LDLRA_2"/>
    <property type="match status" value="1"/>
</dbReference>
<keyword evidence="16" id="KW-0472">Membrane</keyword>
<dbReference type="GO" id="GO:0006957">
    <property type="term" value="P:complement activation, alternative pathway"/>
    <property type="evidence" value="ECO:0007669"/>
    <property type="project" value="UniProtKB-KW"/>
</dbReference>
<evidence type="ECO:0000256" key="18">
    <source>
        <dbReference type="ARBA" id="ARBA00023162"/>
    </source>
</evidence>
<proteinExistence type="inferred from homology"/>
<dbReference type="GO" id="GO:1902495">
    <property type="term" value="C:transmembrane transporter complex"/>
    <property type="evidence" value="ECO:0007669"/>
    <property type="project" value="Ensembl"/>
</dbReference>
<comment type="caution">
    <text evidence="22">Lacks conserved residue(s) required for the propagation of feature annotation.</text>
</comment>
<evidence type="ECO:0000256" key="14">
    <source>
        <dbReference type="ARBA" id="ARBA00022875"/>
    </source>
</evidence>
<evidence type="ECO:0000256" key="4">
    <source>
        <dbReference type="ARBA" id="ARBA00022452"/>
    </source>
</evidence>
<evidence type="ECO:0000256" key="6">
    <source>
        <dbReference type="ARBA" id="ARBA00022536"/>
    </source>
</evidence>
<dbReference type="SUPFAM" id="SSF57184">
    <property type="entry name" value="Growth factor receptor domain"/>
    <property type="match status" value="1"/>
</dbReference>
<keyword evidence="15" id="KW-0473">Membrane attack complex</keyword>
<evidence type="ECO:0000256" key="22">
    <source>
        <dbReference type="PROSITE-ProRule" id="PRU00124"/>
    </source>
</evidence>
<evidence type="ECO:0000256" key="13">
    <source>
        <dbReference type="ARBA" id="ARBA00022859"/>
    </source>
</evidence>
<dbReference type="InterPro" id="IPR023415">
    <property type="entry name" value="LDLR_class-A_CS"/>
</dbReference>
<dbReference type="Pfam" id="PF01823">
    <property type="entry name" value="MACPF"/>
    <property type="match status" value="1"/>
</dbReference>
<keyword evidence="18" id="KW-0179">Complement alternate pathway</keyword>
<evidence type="ECO:0000256" key="7">
    <source>
        <dbReference type="ARBA" id="ARBA00022537"/>
    </source>
</evidence>
<feature type="disulfide bond" evidence="22">
    <location>
        <begin position="115"/>
        <end position="130"/>
    </location>
</feature>
<keyword evidence="4" id="KW-1134">Transmembrane beta strand</keyword>
<evidence type="ECO:0000256" key="10">
    <source>
        <dbReference type="ARBA" id="ARBA00022729"/>
    </source>
</evidence>
<keyword evidence="11" id="KW-0677">Repeat</keyword>